<dbReference type="SMART" id="SM00343">
    <property type="entry name" value="ZnF_C2HC"/>
    <property type="match status" value="1"/>
</dbReference>
<evidence type="ECO:0000256" key="2">
    <source>
        <dbReference type="SAM" id="Coils"/>
    </source>
</evidence>
<evidence type="ECO:0000259" key="4">
    <source>
        <dbReference type="PROSITE" id="PS50158"/>
    </source>
</evidence>
<dbReference type="Gene3D" id="4.10.60.10">
    <property type="entry name" value="Zinc finger, CCHC-type"/>
    <property type="match status" value="1"/>
</dbReference>
<proteinExistence type="predicted"/>
<dbReference type="InterPro" id="IPR001878">
    <property type="entry name" value="Znf_CCHC"/>
</dbReference>
<dbReference type="GO" id="GO:0003676">
    <property type="term" value="F:nucleic acid binding"/>
    <property type="evidence" value="ECO:0007669"/>
    <property type="project" value="InterPro"/>
</dbReference>
<evidence type="ECO:0000256" key="3">
    <source>
        <dbReference type="SAM" id="MobiDB-lite"/>
    </source>
</evidence>
<feature type="region of interest" description="Disordered" evidence="3">
    <location>
        <begin position="705"/>
        <end position="724"/>
    </location>
</feature>
<gene>
    <name evidence="5" type="ORF">Tci_017186</name>
</gene>
<keyword evidence="2" id="KW-0175">Coiled coil</keyword>
<dbReference type="GO" id="GO:0008270">
    <property type="term" value="F:zinc ion binding"/>
    <property type="evidence" value="ECO:0007669"/>
    <property type="project" value="UniProtKB-KW"/>
</dbReference>
<name>A0A6L2K747_TANCI</name>
<sequence>MDLKWQVAMLTMRVKRFIKKTGRKLDLNSKETVGFDRTKVECYNCHKRDHFARECRATRNQGNRNIDAPTRNAPVDTSTTNALVVQDGIDNSVFKSKVSETITSVPKIETNASKTSKDSLEKPKTIRSSAPIIKDWESDSEDENVFKPKEVKKTVKYSLEKIEFVNARNTTVENEKKLKNLGRKITGPKEIRPVWDNTARVNHQNKVTHLHPKRNFVPTAVLKKSGQVPVNAAKQRSHRAATSVSAARRVNTAASRPNVNNALPTTYYYFKAHSPKTCLKLHETIWVSCYNLKYLRSPRGNLHINFLENKPNIARIRPNWMFDIDTLTMSMNYQPVFTGNQTNGNVGLKSSEDKVANDAGKKSTKVPIRRMEFRIQQKKAANSNSPNRLNNVSSPINAVSSSFTTVDPGRERAQRNEFECMFGQDKDANGNMMFTPISTAGSTFVNLSGSIPVNAVTLPNADLPNADLPTNPLMPDLEDTVDLQDTGIFSGAYNDEVEGKHAIGTKWVYRNKKDKRVIVVRNKARLVTQGYTQEEGIDYDEVFAPVSRIEAIRLFLAYASFMRFLMFQMDVKSAFLYGTIEEEVYVCQPLGFEDPYFHDKVYKVEKALYGLHQALRADGISDVFRAKTTANNKIQFSTSAKVKNVNGEAQIQALVDKKKIILTEASIRRDLRFEDEGGIDCLSNEVIFEQLTLIGKQRKEIEVPLPSSEIPNEDGVPTTSNDPLPSGEDRMQLNELMILCTNLEKQVLNLEEAKNAQAKEIASLKKRVKKLEQKRKSTNSGIKRLRKVGIASRIESSTEASLGDQEDASKQGRLIDTINQNVEITIVDDIQQRMNKEYMFRVNDLDGEVVVDVSASVDVEQGVKLVEKEVSTADPVTTTGEVVTTACIEVSTVATTQISNDELTLAQNLIEIKAAKPKTITTAATTVTEAGTRTKEKWIVMQE</sequence>
<evidence type="ECO:0000313" key="5">
    <source>
        <dbReference type="EMBL" id="GEU45208.1"/>
    </source>
</evidence>
<dbReference type="AlphaFoldDB" id="A0A6L2K747"/>
<dbReference type="EMBL" id="BKCJ010001954">
    <property type="protein sequence ID" value="GEU45208.1"/>
    <property type="molecule type" value="Genomic_DNA"/>
</dbReference>
<dbReference type="InterPro" id="IPR013103">
    <property type="entry name" value="RVT_2"/>
</dbReference>
<protein>
    <submittedName>
        <fullName evidence="5">Retrovirus-related Pol polyprotein from transposon TNT 1-94</fullName>
    </submittedName>
</protein>
<dbReference type="PROSITE" id="PS50158">
    <property type="entry name" value="ZF_CCHC"/>
    <property type="match status" value="1"/>
</dbReference>
<dbReference type="SUPFAM" id="SSF57756">
    <property type="entry name" value="Retrovirus zinc finger-like domains"/>
    <property type="match status" value="1"/>
</dbReference>
<accession>A0A6L2K747</accession>
<evidence type="ECO:0000256" key="1">
    <source>
        <dbReference type="PROSITE-ProRule" id="PRU00047"/>
    </source>
</evidence>
<keyword evidence="1" id="KW-0863">Zinc-finger</keyword>
<keyword evidence="1" id="KW-0862">Zinc</keyword>
<keyword evidence="1" id="KW-0479">Metal-binding</keyword>
<dbReference type="Pfam" id="PF07727">
    <property type="entry name" value="RVT_2"/>
    <property type="match status" value="1"/>
</dbReference>
<organism evidence="5">
    <name type="scientific">Tanacetum cinerariifolium</name>
    <name type="common">Dalmatian daisy</name>
    <name type="synonym">Chrysanthemum cinerariifolium</name>
    <dbReference type="NCBI Taxonomy" id="118510"/>
    <lineage>
        <taxon>Eukaryota</taxon>
        <taxon>Viridiplantae</taxon>
        <taxon>Streptophyta</taxon>
        <taxon>Embryophyta</taxon>
        <taxon>Tracheophyta</taxon>
        <taxon>Spermatophyta</taxon>
        <taxon>Magnoliopsida</taxon>
        <taxon>eudicotyledons</taxon>
        <taxon>Gunneridae</taxon>
        <taxon>Pentapetalae</taxon>
        <taxon>asterids</taxon>
        <taxon>campanulids</taxon>
        <taxon>Asterales</taxon>
        <taxon>Asteraceae</taxon>
        <taxon>Asteroideae</taxon>
        <taxon>Anthemideae</taxon>
        <taxon>Anthemidinae</taxon>
        <taxon>Tanacetum</taxon>
    </lineage>
</organism>
<reference evidence="5" key="1">
    <citation type="journal article" date="2019" name="Sci. Rep.">
        <title>Draft genome of Tanacetum cinerariifolium, the natural source of mosquito coil.</title>
        <authorList>
            <person name="Yamashiro T."/>
            <person name="Shiraishi A."/>
            <person name="Satake H."/>
            <person name="Nakayama K."/>
        </authorList>
    </citation>
    <scope>NUCLEOTIDE SEQUENCE</scope>
</reference>
<dbReference type="InterPro" id="IPR036875">
    <property type="entry name" value="Znf_CCHC_sf"/>
</dbReference>
<feature type="domain" description="CCHC-type" evidence="4">
    <location>
        <begin position="42"/>
        <end position="56"/>
    </location>
</feature>
<comment type="caution">
    <text evidence="5">The sequence shown here is derived from an EMBL/GenBank/DDBJ whole genome shotgun (WGS) entry which is preliminary data.</text>
</comment>
<feature type="coiled-coil region" evidence="2">
    <location>
        <begin position="733"/>
        <end position="788"/>
    </location>
</feature>